<feature type="transmembrane region" description="Helical" evidence="7">
    <location>
        <begin position="42"/>
        <end position="61"/>
    </location>
</feature>
<organism evidence="9 10">
    <name type="scientific">Lachnellula arida</name>
    <dbReference type="NCBI Taxonomy" id="1316785"/>
    <lineage>
        <taxon>Eukaryota</taxon>
        <taxon>Fungi</taxon>
        <taxon>Dikarya</taxon>
        <taxon>Ascomycota</taxon>
        <taxon>Pezizomycotina</taxon>
        <taxon>Leotiomycetes</taxon>
        <taxon>Helotiales</taxon>
        <taxon>Lachnaceae</taxon>
        <taxon>Lachnellula</taxon>
    </lineage>
</organism>
<dbReference type="GO" id="GO:0016020">
    <property type="term" value="C:membrane"/>
    <property type="evidence" value="ECO:0007669"/>
    <property type="project" value="UniProtKB-SubCell"/>
</dbReference>
<evidence type="ECO:0000313" key="9">
    <source>
        <dbReference type="EMBL" id="TVY15619.1"/>
    </source>
</evidence>
<feature type="transmembrane region" description="Helical" evidence="7">
    <location>
        <begin position="148"/>
        <end position="171"/>
    </location>
</feature>
<feature type="transmembrane region" description="Helical" evidence="7">
    <location>
        <begin position="106"/>
        <end position="127"/>
    </location>
</feature>
<evidence type="ECO:0000256" key="4">
    <source>
        <dbReference type="ARBA" id="ARBA00023136"/>
    </source>
</evidence>
<proteinExistence type="inferred from homology"/>
<keyword evidence="2 7" id="KW-0812">Transmembrane</keyword>
<feature type="domain" description="Rhodopsin" evidence="8">
    <location>
        <begin position="53"/>
        <end position="288"/>
    </location>
</feature>
<evidence type="ECO:0000256" key="5">
    <source>
        <dbReference type="ARBA" id="ARBA00038359"/>
    </source>
</evidence>
<evidence type="ECO:0000256" key="6">
    <source>
        <dbReference type="SAM" id="MobiDB-lite"/>
    </source>
</evidence>
<feature type="transmembrane region" description="Helical" evidence="7">
    <location>
        <begin position="73"/>
        <end position="94"/>
    </location>
</feature>
<dbReference type="PANTHER" id="PTHR33048">
    <property type="entry name" value="PTH11-LIKE INTEGRAL MEMBRANE PROTEIN (AFU_ORTHOLOGUE AFUA_5G11245)"/>
    <property type="match status" value="1"/>
</dbReference>
<keyword evidence="3 7" id="KW-1133">Transmembrane helix</keyword>
<feature type="transmembrane region" description="Helical" evidence="7">
    <location>
        <begin position="228"/>
        <end position="250"/>
    </location>
</feature>
<name>A0A8T9BAI2_9HELO</name>
<evidence type="ECO:0000256" key="7">
    <source>
        <dbReference type="SAM" id="Phobius"/>
    </source>
</evidence>
<gene>
    <name evidence="9" type="ORF">LARI1_G005456</name>
</gene>
<dbReference type="PANTHER" id="PTHR33048:SF160">
    <property type="entry name" value="SAT4 FAMILY MEMBRANE PROTEIN"/>
    <property type="match status" value="1"/>
</dbReference>
<dbReference type="OrthoDB" id="2496787at2759"/>
<dbReference type="InterPro" id="IPR049326">
    <property type="entry name" value="Rhodopsin_dom_fungi"/>
</dbReference>
<evidence type="ECO:0000259" key="8">
    <source>
        <dbReference type="Pfam" id="PF20684"/>
    </source>
</evidence>
<dbReference type="EMBL" id="QGMF01000475">
    <property type="protein sequence ID" value="TVY15619.1"/>
    <property type="molecule type" value="Genomic_DNA"/>
</dbReference>
<keyword evidence="4 7" id="KW-0472">Membrane</keyword>
<dbReference type="Pfam" id="PF20684">
    <property type="entry name" value="Fung_rhodopsin"/>
    <property type="match status" value="1"/>
</dbReference>
<comment type="caution">
    <text evidence="9">The sequence shown here is derived from an EMBL/GenBank/DDBJ whole genome shotgun (WGS) entry which is preliminary data.</text>
</comment>
<keyword evidence="10" id="KW-1185">Reference proteome</keyword>
<sequence>MSQSTTTDPLMLIPGLAPPPGVIPNFVNPYSIAPTIRGLGDLFLILICVTSILRFYTRFFVIKDHGWADYTMLAAWLGYIAYYAVSLVTFRYGAGIHQWNVPARHVILLARWGNIFEIIYSIIILLAKLSICLQLQHIFIPDHNTKRFWCLQVFIWINTSWFIACFFISIFQCNPRERIWNPTVKGTCLNYQKYILVTAIFNCTSDVLMLFFPLFSVWNLRMSMKRKIGISAIFLVGLLALTASILRVVYSVQNNGSQDATFTSVQVAICTGGEITAGIMVGNLVVLPRFFTTSRDKAKQLFSSYRFTLSSRKPKSQSDQSWPRRTPYDGLPDQQSSKALHENSMELRQSGSASNASNQTGMMMSGKFLDLRSETENSVSRSMV</sequence>
<dbReference type="Proteomes" id="UP000469559">
    <property type="component" value="Unassembled WGS sequence"/>
</dbReference>
<comment type="similarity">
    <text evidence="5">Belongs to the SAT4 family.</text>
</comment>
<protein>
    <recommendedName>
        <fullName evidence="8">Rhodopsin domain-containing protein</fullName>
    </recommendedName>
</protein>
<feature type="compositionally biased region" description="Polar residues" evidence="6">
    <location>
        <begin position="313"/>
        <end position="323"/>
    </location>
</feature>
<feature type="region of interest" description="Disordered" evidence="6">
    <location>
        <begin position="313"/>
        <end position="336"/>
    </location>
</feature>
<reference evidence="9 10" key="1">
    <citation type="submission" date="2018-05" db="EMBL/GenBank/DDBJ databases">
        <title>Whole genome sequencing for identification of molecular markers to develop diagnostic detection tools for the regulated plant pathogen Lachnellula willkommii.</title>
        <authorList>
            <person name="Giroux E."/>
            <person name="Bilodeau G."/>
        </authorList>
    </citation>
    <scope>NUCLEOTIDE SEQUENCE [LARGE SCALE GENOMIC DNA]</scope>
    <source>
        <strain evidence="9 10">CBS 203.66</strain>
    </source>
</reference>
<comment type="subcellular location">
    <subcellularLocation>
        <location evidence="1">Membrane</location>
        <topology evidence="1">Multi-pass membrane protein</topology>
    </subcellularLocation>
</comment>
<evidence type="ECO:0000256" key="1">
    <source>
        <dbReference type="ARBA" id="ARBA00004141"/>
    </source>
</evidence>
<evidence type="ECO:0000313" key="10">
    <source>
        <dbReference type="Proteomes" id="UP000469559"/>
    </source>
</evidence>
<feature type="transmembrane region" description="Helical" evidence="7">
    <location>
        <begin position="191"/>
        <end position="216"/>
    </location>
</feature>
<evidence type="ECO:0000256" key="3">
    <source>
        <dbReference type="ARBA" id="ARBA00022989"/>
    </source>
</evidence>
<feature type="transmembrane region" description="Helical" evidence="7">
    <location>
        <begin position="262"/>
        <end position="287"/>
    </location>
</feature>
<evidence type="ECO:0000256" key="2">
    <source>
        <dbReference type="ARBA" id="ARBA00022692"/>
    </source>
</evidence>
<dbReference type="AlphaFoldDB" id="A0A8T9BAI2"/>
<accession>A0A8T9BAI2</accession>
<dbReference type="InterPro" id="IPR052337">
    <property type="entry name" value="SAT4-like"/>
</dbReference>